<evidence type="ECO:0000256" key="5">
    <source>
        <dbReference type="SAM" id="MobiDB-lite"/>
    </source>
</evidence>
<reference evidence="8" key="2">
    <citation type="submission" date="2020-09" db="EMBL/GenBank/DDBJ databases">
        <authorList>
            <person name="Sun Q."/>
            <person name="Kim S."/>
        </authorList>
    </citation>
    <scope>NUCLEOTIDE SEQUENCE</scope>
    <source>
        <strain evidence="8">KCTC 32255</strain>
    </source>
</reference>
<dbReference type="RefSeq" id="WP_189620331.1">
    <property type="nucleotide sequence ID" value="NZ_BMZA01000003.1"/>
</dbReference>
<comment type="caution">
    <text evidence="8">The sequence shown here is derived from an EMBL/GenBank/DDBJ whole genome shotgun (WGS) entry which is preliminary data.</text>
</comment>
<reference evidence="8" key="1">
    <citation type="journal article" date="2014" name="Int. J. Syst. Evol. Microbiol.">
        <title>Complete genome sequence of Corynebacterium casei LMG S-19264T (=DSM 44701T), isolated from a smear-ripened cheese.</title>
        <authorList>
            <consortium name="US DOE Joint Genome Institute (JGI-PGF)"/>
            <person name="Walter F."/>
            <person name="Albersmeier A."/>
            <person name="Kalinowski J."/>
            <person name="Ruckert C."/>
        </authorList>
    </citation>
    <scope>NUCLEOTIDE SEQUENCE</scope>
    <source>
        <strain evidence="8">KCTC 32255</strain>
    </source>
</reference>
<dbReference type="Proteomes" id="UP000648075">
    <property type="component" value="Unassembled WGS sequence"/>
</dbReference>
<evidence type="ECO:0000256" key="4">
    <source>
        <dbReference type="ARBA" id="ARBA00023136"/>
    </source>
</evidence>
<dbReference type="EMBL" id="BMZA01000003">
    <property type="protein sequence ID" value="GGY99508.1"/>
    <property type="molecule type" value="Genomic_DNA"/>
</dbReference>
<dbReference type="GO" id="GO:0140359">
    <property type="term" value="F:ABC-type transporter activity"/>
    <property type="evidence" value="ECO:0007669"/>
    <property type="project" value="InterPro"/>
</dbReference>
<dbReference type="AlphaFoldDB" id="A0A918PC79"/>
<evidence type="ECO:0000259" key="7">
    <source>
        <dbReference type="Pfam" id="PF12698"/>
    </source>
</evidence>
<feature type="transmembrane region" description="Helical" evidence="6">
    <location>
        <begin position="362"/>
        <end position="382"/>
    </location>
</feature>
<evidence type="ECO:0000256" key="3">
    <source>
        <dbReference type="ARBA" id="ARBA00022989"/>
    </source>
</evidence>
<keyword evidence="4 6" id="KW-0472">Membrane</keyword>
<feature type="transmembrane region" description="Helical" evidence="6">
    <location>
        <begin position="271"/>
        <end position="299"/>
    </location>
</feature>
<evidence type="ECO:0000256" key="6">
    <source>
        <dbReference type="SAM" id="Phobius"/>
    </source>
</evidence>
<dbReference type="GO" id="GO:0016020">
    <property type="term" value="C:membrane"/>
    <property type="evidence" value="ECO:0007669"/>
    <property type="project" value="UniProtKB-SubCell"/>
</dbReference>
<feature type="compositionally biased region" description="Basic residues" evidence="5">
    <location>
        <begin position="400"/>
        <end position="415"/>
    </location>
</feature>
<keyword evidence="2 6" id="KW-0812">Transmembrane</keyword>
<protein>
    <recommendedName>
        <fullName evidence="7">ABC-2 type transporter transmembrane domain-containing protein</fullName>
    </recommendedName>
</protein>
<accession>A0A918PC79</accession>
<feature type="transmembrane region" description="Helical" evidence="6">
    <location>
        <begin position="192"/>
        <end position="209"/>
    </location>
</feature>
<name>A0A918PC79_9SPHN</name>
<gene>
    <name evidence="8" type="ORF">GCM10011614_13050</name>
</gene>
<evidence type="ECO:0000313" key="8">
    <source>
        <dbReference type="EMBL" id="GGY99508.1"/>
    </source>
</evidence>
<comment type="subcellular location">
    <subcellularLocation>
        <location evidence="1">Membrane</location>
        <topology evidence="1">Multi-pass membrane protein</topology>
    </subcellularLocation>
</comment>
<dbReference type="InterPro" id="IPR013525">
    <property type="entry name" value="ABC2_TM"/>
</dbReference>
<feature type="transmembrane region" description="Helical" evidence="6">
    <location>
        <begin position="28"/>
        <end position="50"/>
    </location>
</feature>
<dbReference type="Pfam" id="PF12698">
    <property type="entry name" value="ABC2_membrane_3"/>
    <property type="match status" value="1"/>
</dbReference>
<feature type="domain" description="ABC-2 type transporter transmembrane" evidence="7">
    <location>
        <begin position="191"/>
        <end position="380"/>
    </location>
</feature>
<proteinExistence type="predicted"/>
<evidence type="ECO:0000256" key="2">
    <source>
        <dbReference type="ARBA" id="ARBA00022692"/>
    </source>
</evidence>
<feature type="region of interest" description="Disordered" evidence="5">
    <location>
        <begin position="394"/>
        <end position="415"/>
    </location>
</feature>
<organism evidence="8 9">
    <name type="scientific">Novosphingobium colocasiae</name>
    <dbReference type="NCBI Taxonomy" id="1256513"/>
    <lineage>
        <taxon>Bacteria</taxon>
        <taxon>Pseudomonadati</taxon>
        <taxon>Pseudomonadota</taxon>
        <taxon>Alphaproteobacteria</taxon>
        <taxon>Sphingomonadales</taxon>
        <taxon>Sphingomonadaceae</taxon>
        <taxon>Novosphingobium</taxon>
    </lineage>
</organism>
<feature type="transmembrane region" description="Helical" evidence="6">
    <location>
        <begin position="230"/>
        <end position="251"/>
    </location>
</feature>
<evidence type="ECO:0000256" key="1">
    <source>
        <dbReference type="ARBA" id="ARBA00004141"/>
    </source>
</evidence>
<keyword evidence="9" id="KW-1185">Reference proteome</keyword>
<feature type="transmembrane region" description="Helical" evidence="6">
    <location>
        <begin position="320"/>
        <end position="342"/>
    </location>
</feature>
<sequence>MSAQSESGRLSILSAAWVIARRDFRAILFSRSFVMFLLGPLIMGMVFGLAGNVGQRVQQSADHAQVGLVMTAQDAKAMSAAREAMLPSIGGALPEFIIVHELQPGERPDPRKALEQRKGNVAAILSGRPAALTLTGLPDQTRVWQGPLSLVAGKALTGAPEDLPPVSLVSAASSTASERQGRMLTAQASQTLLFFLTLLLAGMVLSNLVEEKANKIIEILAAAIPMDAVFLGKLFAMLAVSFVGIATWAAAGGLLTLGAGSTMPALTAPAVGWPMMLVLSVVYFSMAYLLLGSVFLTIGSMAPTVRDVQTLSMPATMMQLLVFLFATDAMAQPGTTLELAAAVFPFSSPFVMLARAATDGALMPHVVAIIGQALVVLVLVRFGSRLFRRRVMQSGPAGGGRKRRGLFSRRSAKIA</sequence>
<evidence type="ECO:0000313" key="9">
    <source>
        <dbReference type="Proteomes" id="UP000648075"/>
    </source>
</evidence>
<keyword evidence="3 6" id="KW-1133">Transmembrane helix</keyword>